<gene>
    <name evidence="3" type="primary">28952955</name>
    <name evidence="2" type="ORF">FOXB_04278</name>
</gene>
<feature type="region of interest" description="Disordered" evidence="1">
    <location>
        <begin position="160"/>
        <end position="182"/>
    </location>
</feature>
<accession>A0A0D2Y5K2</accession>
<reference evidence="2 4" key="1">
    <citation type="journal article" date="2012" name="Mol. Plant Microbe Interact.">
        <title>A highly conserved effector in Fusarium oxysporum is required for full virulence on Arabidopsis.</title>
        <authorList>
            <person name="Thatcher L.F."/>
            <person name="Gardiner D.M."/>
            <person name="Kazan K."/>
            <person name="Manners J."/>
        </authorList>
    </citation>
    <scope>NUCLEOTIDE SEQUENCE [LARGE SCALE GENOMIC DNA]</scope>
    <source>
        <strain evidence="2 4">Fo5176</strain>
    </source>
</reference>
<dbReference type="OrthoDB" id="3431997at2759"/>
<dbReference type="Proteomes" id="UP000002489">
    <property type="component" value="Unassembled WGS sequence"/>
</dbReference>
<reference evidence="3" key="2">
    <citation type="submission" date="2025-05" db="UniProtKB">
        <authorList>
            <consortium name="EnsemblFungi"/>
        </authorList>
    </citation>
    <scope>IDENTIFICATION</scope>
    <source>
        <strain evidence="3">4287 / CBS 123668 / FGSC 9935 / NRRL 34936</strain>
    </source>
</reference>
<protein>
    <submittedName>
        <fullName evidence="2 3">Uncharacterized protein</fullName>
    </submittedName>
</protein>
<dbReference type="PaxDb" id="5507-FOXG_11558P0"/>
<evidence type="ECO:0000256" key="1">
    <source>
        <dbReference type="SAM" id="MobiDB-lite"/>
    </source>
</evidence>
<evidence type="ECO:0000313" key="3">
    <source>
        <dbReference type="EnsemblFungi" id="FOXG_11558P0"/>
    </source>
</evidence>
<dbReference type="AlphaFoldDB" id="A0A0D2Y5K2"/>
<dbReference type="EnsemblFungi" id="FOXG_11558T0">
    <property type="protein sequence ID" value="FOXG_11558P0"/>
    <property type="gene ID" value="FOXG_11558"/>
</dbReference>
<dbReference type="EMBL" id="AFQF01001374">
    <property type="protein sequence ID" value="EGU85257.1"/>
    <property type="molecule type" value="Genomic_DNA"/>
</dbReference>
<dbReference type="VEuPathDB" id="FungiDB:FOXG_11558"/>
<evidence type="ECO:0000313" key="4">
    <source>
        <dbReference type="Proteomes" id="UP000002489"/>
    </source>
</evidence>
<accession>F9FD00</accession>
<organism evidence="3 4">
    <name type="scientific">Fusarium oxysporum (strain Fo5176)</name>
    <name type="common">Fusarium vascular wilt</name>
    <dbReference type="NCBI Taxonomy" id="660025"/>
    <lineage>
        <taxon>Eukaryota</taxon>
        <taxon>Fungi</taxon>
        <taxon>Dikarya</taxon>
        <taxon>Ascomycota</taxon>
        <taxon>Pezizomycotina</taxon>
        <taxon>Sordariomycetes</taxon>
        <taxon>Hypocreomycetidae</taxon>
        <taxon>Hypocreales</taxon>
        <taxon>Nectriaceae</taxon>
        <taxon>Fusarium</taxon>
        <taxon>Fusarium oxysporum species complex</taxon>
    </lineage>
</organism>
<evidence type="ECO:0000313" key="2">
    <source>
        <dbReference type="EMBL" id="EGU85257.1"/>
    </source>
</evidence>
<proteinExistence type="predicted"/>
<name>A0A0D2Y5K2_FUSOF</name>
<sequence length="246" mass="27477">MGHSDSKIVPEMSPHSAQRGIPHVLRASYKKGFSSKILVHLGEPDREPLYSISLPAGWYGQMLLHDGPSSDSPILAGAEPEGKWRVDYGILLPSVPEYESSGREILRRKNTMKDRYWFGMQVGRGADRHVERFEWRRSHGSEVKSVGESRYGWKLVRLGHGAEEPNDGNPNDEPDRGNGITNDGHEVVAVWAGSGDWKSMHKIGTFQLVGSGATSELGMQWKIMALMSCLCFWQKTMRDNTTIAIT</sequence>